<dbReference type="InterPro" id="IPR011032">
    <property type="entry name" value="GroES-like_sf"/>
</dbReference>
<dbReference type="SUPFAM" id="SSF51735">
    <property type="entry name" value="NAD(P)-binding Rossmann-fold domains"/>
    <property type="match status" value="1"/>
</dbReference>
<dbReference type="InterPro" id="IPR013154">
    <property type="entry name" value="ADH-like_N"/>
</dbReference>
<name>A0A6J7HAN4_9ZZZZ</name>
<keyword evidence="1" id="KW-0479">Metal-binding</keyword>
<evidence type="ECO:0000256" key="1">
    <source>
        <dbReference type="ARBA" id="ARBA00022723"/>
    </source>
</evidence>
<dbReference type="PANTHER" id="PTHR43401:SF2">
    <property type="entry name" value="L-THREONINE 3-DEHYDROGENASE"/>
    <property type="match status" value="1"/>
</dbReference>
<accession>A0A6J7HAN4</accession>
<dbReference type="GO" id="GO:0016491">
    <property type="term" value="F:oxidoreductase activity"/>
    <property type="evidence" value="ECO:0007669"/>
    <property type="project" value="UniProtKB-KW"/>
</dbReference>
<feature type="domain" description="Enoyl reductase (ER)" evidence="4">
    <location>
        <begin position="7"/>
        <end position="331"/>
    </location>
</feature>
<reference evidence="5" key="1">
    <citation type="submission" date="2020-05" db="EMBL/GenBank/DDBJ databases">
        <authorList>
            <person name="Chiriac C."/>
            <person name="Salcher M."/>
            <person name="Ghai R."/>
            <person name="Kavagutti S V."/>
        </authorList>
    </citation>
    <scope>NUCLEOTIDE SEQUENCE</scope>
</reference>
<dbReference type="Pfam" id="PF08240">
    <property type="entry name" value="ADH_N"/>
    <property type="match status" value="1"/>
</dbReference>
<keyword evidence="2" id="KW-0862">Zinc</keyword>
<dbReference type="InterPro" id="IPR050129">
    <property type="entry name" value="Zn_alcohol_dh"/>
</dbReference>
<dbReference type="InterPro" id="IPR036291">
    <property type="entry name" value="NAD(P)-bd_dom_sf"/>
</dbReference>
<evidence type="ECO:0000313" key="5">
    <source>
        <dbReference type="EMBL" id="CAB4916218.1"/>
    </source>
</evidence>
<evidence type="ECO:0000256" key="2">
    <source>
        <dbReference type="ARBA" id="ARBA00022833"/>
    </source>
</evidence>
<proteinExistence type="predicted"/>
<evidence type="ECO:0000259" key="4">
    <source>
        <dbReference type="SMART" id="SM00829"/>
    </source>
</evidence>
<dbReference type="Gene3D" id="3.90.180.10">
    <property type="entry name" value="Medium-chain alcohol dehydrogenases, catalytic domain"/>
    <property type="match status" value="1"/>
</dbReference>
<keyword evidence="3" id="KW-0560">Oxidoreductase</keyword>
<dbReference type="Pfam" id="PF00107">
    <property type="entry name" value="ADH_zinc_N"/>
    <property type="match status" value="1"/>
</dbReference>
<dbReference type="GO" id="GO:0046872">
    <property type="term" value="F:metal ion binding"/>
    <property type="evidence" value="ECO:0007669"/>
    <property type="project" value="UniProtKB-KW"/>
</dbReference>
<gene>
    <name evidence="5" type="ORF">UFOPK3614_00606</name>
</gene>
<dbReference type="Gene3D" id="3.40.50.720">
    <property type="entry name" value="NAD(P)-binding Rossmann-like Domain"/>
    <property type="match status" value="1"/>
</dbReference>
<evidence type="ECO:0000256" key="3">
    <source>
        <dbReference type="ARBA" id="ARBA00023002"/>
    </source>
</evidence>
<dbReference type="AlphaFoldDB" id="A0A6J7HAN4"/>
<dbReference type="InterPro" id="IPR020843">
    <property type="entry name" value="ER"/>
</dbReference>
<dbReference type="SUPFAM" id="SSF50129">
    <property type="entry name" value="GroES-like"/>
    <property type="match status" value="1"/>
</dbReference>
<sequence>MRALIKSGLNKIDTRLEEVPKPVLQDGQVLLKVEACGLCGSDIHAWRSDKGYEWVKTPVTLGHEFVGSVVETTQSVTGWQVGDRAVVVSIQGCLNCQECSNGFTQRCLTRTVIGLSYNGAMADYVAVSSNFLVPIPADIPAVIAAAVEPLSVAVHATITTANVTAGQKVVVSGAGFVGITCALLAKNAGADVLLLGAPQDSALRLPAASKLGIETRTTNEGGWGNPDVWIEASGAPSALASAITDTNSGGLVSVVGLYAAAPQADLNQLVRREIRLKGSYASVASEYELAISFIKKGLLPIENLLESFTLDEATEAFNAAESSTTIKPIIVPN</sequence>
<dbReference type="InterPro" id="IPR013149">
    <property type="entry name" value="ADH-like_C"/>
</dbReference>
<dbReference type="PANTHER" id="PTHR43401">
    <property type="entry name" value="L-THREONINE 3-DEHYDROGENASE"/>
    <property type="match status" value="1"/>
</dbReference>
<protein>
    <submittedName>
        <fullName evidence="5">Unannotated protein</fullName>
    </submittedName>
</protein>
<organism evidence="5">
    <name type="scientific">freshwater metagenome</name>
    <dbReference type="NCBI Taxonomy" id="449393"/>
    <lineage>
        <taxon>unclassified sequences</taxon>
        <taxon>metagenomes</taxon>
        <taxon>ecological metagenomes</taxon>
    </lineage>
</organism>
<dbReference type="EMBL" id="CAFBMS010000027">
    <property type="protein sequence ID" value="CAB4916218.1"/>
    <property type="molecule type" value="Genomic_DNA"/>
</dbReference>
<dbReference type="SMART" id="SM00829">
    <property type="entry name" value="PKS_ER"/>
    <property type="match status" value="1"/>
</dbReference>